<dbReference type="PROSITE" id="PS50850">
    <property type="entry name" value="MFS"/>
    <property type="match status" value="1"/>
</dbReference>
<gene>
    <name evidence="7" type="ORF">DFR46_2496</name>
</gene>
<feature type="transmembrane region" description="Helical" evidence="5">
    <location>
        <begin position="24"/>
        <end position="46"/>
    </location>
</feature>
<dbReference type="RefSeq" id="WP_116236719.1">
    <property type="nucleotide sequence ID" value="NZ_QRDP01000004.1"/>
</dbReference>
<dbReference type="GO" id="GO:0005886">
    <property type="term" value="C:plasma membrane"/>
    <property type="evidence" value="ECO:0007669"/>
    <property type="project" value="TreeGrafter"/>
</dbReference>
<dbReference type="Gene3D" id="1.20.1250.20">
    <property type="entry name" value="MFS general substrate transporter like domains"/>
    <property type="match status" value="2"/>
</dbReference>
<dbReference type="InterPro" id="IPR011701">
    <property type="entry name" value="MFS"/>
</dbReference>
<dbReference type="OrthoDB" id="9784658at2"/>
<dbReference type="Proteomes" id="UP000256310">
    <property type="component" value="Unassembled WGS sequence"/>
</dbReference>
<feature type="transmembrane region" description="Helical" evidence="5">
    <location>
        <begin position="209"/>
        <end position="227"/>
    </location>
</feature>
<keyword evidence="8" id="KW-1185">Reference proteome</keyword>
<organism evidence="7 8">
    <name type="scientific">Parasphingopyxis lamellibrachiae</name>
    <dbReference type="NCBI Taxonomy" id="680125"/>
    <lineage>
        <taxon>Bacteria</taxon>
        <taxon>Pseudomonadati</taxon>
        <taxon>Pseudomonadota</taxon>
        <taxon>Alphaproteobacteria</taxon>
        <taxon>Sphingomonadales</taxon>
        <taxon>Sphingomonadaceae</taxon>
        <taxon>Parasphingopyxis</taxon>
    </lineage>
</organism>
<dbReference type="Pfam" id="PF07690">
    <property type="entry name" value="MFS_1"/>
    <property type="match status" value="1"/>
</dbReference>
<dbReference type="InterPro" id="IPR020846">
    <property type="entry name" value="MFS_dom"/>
</dbReference>
<reference evidence="7 8" key="1">
    <citation type="submission" date="2018-07" db="EMBL/GenBank/DDBJ databases">
        <title>Genomic Encyclopedia of Type Strains, Phase IV (KMG-IV): sequencing the most valuable type-strain genomes for metagenomic binning, comparative biology and taxonomic classification.</title>
        <authorList>
            <person name="Goeker M."/>
        </authorList>
    </citation>
    <scope>NUCLEOTIDE SEQUENCE [LARGE SCALE GENOMIC DNA]</scope>
    <source>
        <strain evidence="7 8">DSM 26725</strain>
    </source>
</reference>
<feature type="transmembrane region" description="Helical" evidence="5">
    <location>
        <begin position="404"/>
        <end position="424"/>
    </location>
</feature>
<proteinExistence type="predicted"/>
<evidence type="ECO:0000259" key="6">
    <source>
        <dbReference type="PROSITE" id="PS50850"/>
    </source>
</evidence>
<keyword evidence="2 5" id="KW-0812">Transmembrane</keyword>
<feature type="transmembrane region" description="Helical" evidence="5">
    <location>
        <begin position="58"/>
        <end position="80"/>
    </location>
</feature>
<comment type="subcellular location">
    <subcellularLocation>
        <location evidence="1">Membrane</location>
        <topology evidence="1">Multi-pass membrane protein</topology>
    </subcellularLocation>
</comment>
<feature type="transmembrane region" description="Helical" evidence="5">
    <location>
        <begin position="339"/>
        <end position="357"/>
    </location>
</feature>
<accession>A0A3D9FI30</accession>
<dbReference type="SUPFAM" id="SSF103473">
    <property type="entry name" value="MFS general substrate transporter"/>
    <property type="match status" value="1"/>
</dbReference>
<feature type="domain" description="Major facilitator superfamily (MFS) profile" evidence="6">
    <location>
        <begin position="24"/>
        <end position="463"/>
    </location>
</feature>
<dbReference type="PANTHER" id="PTHR23501">
    <property type="entry name" value="MAJOR FACILITATOR SUPERFAMILY"/>
    <property type="match status" value="1"/>
</dbReference>
<evidence type="ECO:0000313" key="7">
    <source>
        <dbReference type="EMBL" id="RED17449.1"/>
    </source>
</evidence>
<feature type="transmembrane region" description="Helical" evidence="5">
    <location>
        <begin position="147"/>
        <end position="166"/>
    </location>
</feature>
<comment type="caution">
    <text evidence="7">The sequence shown here is derived from an EMBL/GenBank/DDBJ whole genome shotgun (WGS) entry which is preliminary data.</text>
</comment>
<keyword evidence="3 5" id="KW-1133">Transmembrane helix</keyword>
<dbReference type="InterPro" id="IPR036259">
    <property type="entry name" value="MFS_trans_sf"/>
</dbReference>
<feature type="transmembrane region" description="Helical" evidence="5">
    <location>
        <begin position="178"/>
        <end position="197"/>
    </location>
</feature>
<feature type="transmembrane region" description="Helical" evidence="5">
    <location>
        <begin position="114"/>
        <end position="135"/>
    </location>
</feature>
<evidence type="ECO:0000313" key="8">
    <source>
        <dbReference type="Proteomes" id="UP000256310"/>
    </source>
</evidence>
<dbReference type="GO" id="GO:0022857">
    <property type="term" value="F:transmembrane transporter activity"/>
    <property type="evidence" value="ECO:0007669"/>
    <property type="project" value="InterPro"/>
</dbReference>
<evidence type="ECO:0000256" key="1">
    <source>
        <dbReference type="ARBA" id="ARBA00004141"/>
    </source>
</evidence>
<evidence type="ECO:0000256" key="4">
    <source>
        <dbReference type="ARBA" id="ARBA00023136"/>
    </source>
</evidence>
<evidence type="ECO:0000256" key="5">
    <source>
        <dbReference type="SAM" id="Phobius"/>
    </source>
</evidence>
<feature type="transmembrane region" description="Helical" evidence="5">
    <location>
        <begin position="309"/>
        <end position="327"/>
    </location>
</feature>
<evidence type="ECO:0000256" key="2">
    <source>
        <dbReference type="ARBA" id="ARBA00022692"/>
    </source>
</evidence>
<protein>
    <submittedName>
        <fullName evidence="7">MFS transporter</fullName>
    </submittedName>
</protein>
<sequence length="469" mass="47908">MELGPTGEETASWRETLADGRWPAFALIMLGIWLMAADALVTSTIMPSVGRDLDGYAWFGWATSGYLVGVVAASSCAGWLSDRIGLRPAMIGSGLLLATGCAISALGADMPVFVAGRMVQGIGAGWVAGFCYVTINLVFDARYLARVFAAATAIWGVATFVGPLVGGLFADAGNWRGVFWLFGAQAILFALAAGWLIPASKGKPGEGGLPLLQIALIVIGVSALSSAGVVESGMVQILLVPVSLFLLAAAVILDRRARARLLPRNAARFGTLIGAAYATYFLLLAGEVGFAIYAPAILQFTIGLSATEAGYVVAAEAFAWTVAALAVSGSGPVWRRRWIVIGAACIPSALLLLSAVLTSGLLVLIVAGGALLGSGFGLSYSFISRTVMASLDEDERATGSAGIGAVRDAGAATGAAIAGIVANLTGFASGLTVESVALAGFWVCAIGVPIACLGLLAAIRLTKIARKFA</sequence>
<feature type="transmembrane region" description="Helical" evidence="5">
    <location>
        <begin position="274"/>
        <end position="297"/>
    </location>
</feature>
<evidence type="ECO:0000256" key="3">
    <source>
        <dbReference type="ARBA" id="ARBA00022989"/>
    </source>
</evidence>
<dbReference type="EMBL" id="QRDP01000004">
    <property type="protein sequence ID" value="RED17449.1"/>
    <property type="molecule type" value="Genomic_DNA"/>
</dbReference>
<feature type="transmembrane region" description="Helical" evidence="5">
    <location>
        <begin position="233"/>
        <end position="253"/>
    </location>
</feature>
<feature type="transmembrane region" description="Helical" evidence="5">
    <location>
        <begin position="89"/>
        <end position="108"/>
    </location>
</feature>
<dbReference type="AlphaFoldDB" id="A0A3D9FI30"/>
<keyword evidence="4 5" id="KW-0472">Membrane</keyword>
<feature type="transmembrane region" description="Helical" evidence="5">
    <location>
        <begin position="363"/>
        <end position="383"/>
    </location>
</feature>
<feature type="transmembrane region" description="Helical" evidence="5">
    <location>
        <begin position="436"/>
        <end position="459"/>
    </location>
</feature>
<name>A0A3D9FI30_9SPHN</name>
<dbReference type="PANTHER" id="PTHR23501:SF154">
    <property type="entry name" value="MULTIDRUG-EFFLUX TRANSPORTER RV1634-RELATED"/>
    <property type="match status" value="1"/>
</dbReference>